<keyword evidence="4" id="KW-0804">Transcription</keyword>
<protein>
    <submittedName>
        <fullName evidence="6">D-malate degradation protein R</fullName>
    </submittedName>
    <submittedName>
        <fullName evidence="7">DNA-binding transcriptional LysR family regulator</fullName>
    </submittedName>
</protein>
<evidence type="ECO:0000256" key="1">
    <source>
        <dbReference type="ARBA" id="ARBA00009437"/>
    </source>
</evidence>
<dbReference type="Gene3D" id="3.40.190.290">
    <property type="match status" value="1"/>
</dbReference>
<reference evidence="7 9" key="2">
    <citation type="submission" date="2019-03" db="EMBL/GenBank/DDBJ databases">
        <title>Genomic Encyclopedia of Type Strains, Phase IV (KMG-IV): sequencing the most valuable type-strain genomes for metagenomic binning, comparative biology and taxonomic classification.</title>
        <authorList>
            <person name="Goeker M."/>
        </authorList>
    </citation>
    <scope>NUCLEOTIDE SEQUENCE [LARGE SCALE GENOMIC DNA]</scope>
    <source>
        <strain evidence="7 9">DSM 3764</strain>
    </source>
</reference>
<evidence type="ECO:0000256" key="4">
    <source>
        <dbReference type="ARBA" id="ARBA00023163"/>
    </source>
</evidence>
<keyword evidence="3 7" id="KW-0238">DNA-binding</keyword>
<dbReference type="SUPFAM" id="SSF53850">
    <property type="entry name" value="Periplasmic binding protein-like II"/>
    <property type="match status" value="1"/>
</dbReference>
<dbReference type="InterPro" id="IPR058163">
    <property type="entry name" value="LysR-type_TF_proteobact-type"/>
</dbReference>
<dbReference type="CDD" id="cd08422">
    <property type="entry name" value="PBP2_CrgA_like"/>
    <property type="match status" value="1"/>
</dbReference>
<dbReference type="EMBL" id="SMBT01000001">
    <property type="protein sequence ID" value="TCU89995.1"/>
    <property type="molecule type" value="Genomic_DNA"/>
</dbReference>
<dbReference type="AlphaFoldDB" id="A0A377Q2I6"/>
<sequence length="302" mass="33614">MAEMMKIEANDLVLFARVVECGSFSKAAGRIGLPKSTVSRRIANMETVLGERLLTRSTRKLMLTEFGQHVLDHAQQIASEVDAAVALVEHRQAEPSGLLRISLPGDMGGWDMNSFLSDFSKRYPLIRFEIDISPRRVDILGENFDLAIRIGELPSDAHLSARRLALFGSGLYASPQYIAQRGLPEHPGQLAEHDTLAVLSRQGGAMPWVLQQGKTQHHFQPVAKFSINSPQLLVRLACQGMGVLAVTESFARPYLQEGKLVRILPDWCLPAVPAWAVFPERRLMPAKTRVFLDQLEQVLQTK</sequence>
<dbReference type="Proteomes" id="UP000255108">
    <property type="component" value="Unassembled WGS sequence"/>
</dbReference>
<evidence type="ECO:0000256" key="3">
    <source>
        <dbReference type="ARBA" id="ARBA00023125"/>
    </source>
</evidence>
<reference evidence="6 8" key="1">
    <citation type="submission" date="2018-06" db="EMBL/GenBank/DDBJ databases">
        <authorList>
            <consortium name="Pathogen Informatics"/>
            <person name="Doyle S."/>
        </authorList>
    </citation>
    <scope>NUCLEOTIDE SEQUENCE [LARGE SCALE GENOMIC DNA]</scope>
    <source>
        <strain evidence="6 8">NCTC11159</strain>
    </source>
</reference>
<dbReference type="InterPro" id="IPR005119">
    <property type="entry name" value="LysR_subst-bd"/>
</dbReference>
<evidence type="ECO:0000313" key="7">
    <source>
        <dbReference type="EMBL" id="TCU89995.1"/>
    </source>
</evidence>
<comment type="similarity">
    <text evidence="1">Belongs to the LysR transcriptional regulatory family.</text>
</comment>
<evidence type="ECO:0000259" key="5">
    <source>
        <dbReference type="PROSITE" id="PS50931"/>
    </source>
</evidence>
<organism evidence="6 8">
    <name type="scientific">Iodobacter fluviatilis</name>
    <dbReference type="NCBI Taxonomy" id="537"/>
    <lineage>
        <taxon>Bacteria</taxon>
        <taxon>Pseudomonadati</taxon>
        <taxon>Pseudomonadota</taxon>
        <taxon>Betaproteobacteria</taxon>
        <taxon>Neisseriales</taxon>
        <taxon>Chitinibacteraceae</taxon>
        <taxon>Iodobacter</taxon>
    </lineage>
</organism>
<dbReference type="PANTHER" id="PTHR30537">
    <property type="entry name" value="HTH-TYPE TRANSCRIPTIONAL REGULATOR"/>
    <property type="match status" value="1"/>
</dbReference>
<evidence type="ECO:0000313" key="6">
    <source>
        <dbReference type="EMBL" id="STQ89022.1"/>
    </source>
</evidence>
<dbReference type="Gene3D" id="1.10.10.10">
    <property type="entry name" value="Winged helix-like DNA-binding domain superfamily/Winged helix DNA-binding domain"/>
    <property type="match status" value="1"/>
</dbReference>
<dbReference type="InterPro" id="IPR000847">
    <property type="entry name" value="LysR_HTH_N"/>
</dbReference>
<dbReference type="SUPFAM" id="SSF46785">
    <property type="entry name" value="Winged helix' DNA-binding domain"/>
    <property type="match status" value="1"/>
</dbReference>
<evidence type="ECO:0000313" key="8">
    <source>
        <dbReference type="Proteomes" id="UP000255108"/>
    </source>
</evidence>
<keyword evidence="9" id="KW-1185">Reference proteome</keyword>
<keyword evidence="2" id="KW-0805">Transcription regulation</keyword>
<accession>A0A377Q2I6</accession>
<dbReference type="GO" id="GO:0003700">
    <property type="term" value="F:DNA-binding transcription factor activity"/>
    <property type="evidence" value="ECO:0007669"/>
    <property type="project" value="InterPro"/>
</dbReference>
<name>A0A377Q2I6_9NEIS</name>
<dbReference type="FunFam" id="1.10.10.10:FF:000001">
    <property type="entry name" value="LysR family transcriptional regulator"/>
    <property type="match status" value="1"/>
</dbReference>
<dbReference type="PANTHER" id="PTHR30537:SF5">
    <property type="entry name" value="HTH-TYPE TRANSCRIPTIONAL ACTIVATOR TTDR-RELATED"/>
    <property type="match status" value="1"/>
</dbReference>
<dbReference type="PROSITE" id="PS50931">
    <property type="entry name" value="HTH_LYSR"/>
    <property type="match status" value="1"/>
</dbReference>
<dbReference type="Pfam" id="PF00126">
    <property type="entry name" value="HTH_1"/>
    <property type="match status" value="1"/>
</dbReference>
<dbReference type="EMBL" id="UGHR01000001">
    <property type="protein sequence ID" value="STQ89022.1"/>
    <property type="molecule type" value="Genomic_DNA"/>
</dbReference>
<evidence type="ECO:0000313" key="9">
    <source>
        <dbReference type="Proteomes" id="UP000295794"/>
    </source>
</evidence>
<proteinExistence type="inferred from homology"/>
<dbReference type="InterPro" id="IPR036390">
    <property type="entry name" value="WH_DNA-bd_sf"/>
</dbReference>
<gene>
    <name evidence="6" type="primary">dmlR_1</name>
    <name evidence="7" type="ORF">EV682_10114</name>
    <name evidence="6" type="ORF">NCTC11159_00033</name>
</gene>
<feature type="domain" description="HTH lysR-type" evidence="5">
    <location>
        <begin position="7"/>
        <end position="64"/>
    </location>
</feature>
<dbReference type="GO" id="GO:0003677">
    <property type="term" value="F:DNA binding"/>
    <property type="evidence" value="ECO:0007669"/>
    <property type="project" value="UniProtKB-KW"/>
</dbReference>
<dbReference type="RefSeq" id="WP_233702849.1">
    <property type="nucleotide sequence ID" value="NZ_CAWOLO010000001.1"/>
</dbReference>
<dbReference type="Proteomes" id="UP000295794">
    <property type="component" value="Unassembled WGS sequence"/>
</dbReference>
<evidence type="ECO:0000256" key="2">
    <source>
        <dbReference type="ARBA" id="ARBA00023015"/>
    </source>
</evidence>
<dbReference type="InterPro" id="IPR036388">
    <property type="entry name" value="WH-like_DNA-bd_sf"/>
</dbReference>
<dbReference type="Pfam" id="PF03466">
    <property type="entry name" value="LysR_substrate"/>
    <property type="match status" value="1"/>
</dbReference>